<gene>
    <name evidence="1" type="ORF">rpr22_0231</name>
</gene>
<dbReference type="Proteomes" id="UP000006931">
    <property type="component" value="Chromosome"/>
</dbReference>
<organism evidence="1 2">
    <name type="scientific">Rickettsia prowazekii (strain Rp22)</name>
    <dbReference type="NCBI Taxonomy" id="449216"/>
    <lineage>
        <taxon>Bacteria</taxon>
        <taxon>Pseudomonadati</taxon>
        <taxon>Pseudomonadota</taxon>
        <taxon>Alphaproteobacteria</taxon>
        <taxon>Rickettsiales</taxon>
        <taxon>Rickettsiaceae</taxon>
        <taxon>Rickettsieae</taxon>
        <taxon>Rickettsia</taxon>
        <taxon>typhus group</taxon>
    </lineage>
</organism>
<dbReference type="PATRIC" id="fig|449216.3.peg.225"/>
<dbReference type="AlphaFoldDB" id="D5AWE3"/>
<sequence length="39" mass="4408">MSLIAIINTESDEIIFYSLDDQQSGLENLSLVENMIFSN</sequence>
<name>D5AWE3_RICPP</name>
<protein>
    <submittedName>
        <fullName evidence="1">Uncharacterized protein</fullName>
    </submittedName>
</protein>
<reference evidence="1 2" key="1">
    <citation type="journal article" date="2010" name="Genome Res.">
        <title>Genomic, proteomic, and transcriptomic analysis of virulent and avirulent Rickettsia prowazekii reveals its adaptive mutation capabilities.</title>
        <authorList>
            <person name="Bechah Y."/>
            <person name="El Karkouri K."/>
            <person name="Mediannikov O."/>
            <person name="Leroy Q."/>
            <person name="Pelletier N."/>
            <person name="Robert C."/>
            <person name="Medigue C."/>
            <person name="Mege J.L."/>
            <person name="Raoult D."/>
        </authorList>
    </citation>
    <scope>NUCLEOTIDE SEQUENCE [LARGE SCALE GENOMIC DNA]</scope>
    <source>
        <strain evidence="1 2">Rp22</strain>
    </source>
</reference>
<evidence type="ECO:0000313" key="2">
    <source>
        <dbReference type="Proteomes" id="UP000006931"/>
    </source>
</evidence>
<dbReference type="EMBL" id="CP001584">
    <property type="protein sequence ID" value="ADE29732.1"/>
    <property type="molecule type" value="Genomic_DNA"/>
</dbReference>
<evidence type="ECO:0000313" key="1">
    <source>
        <dbReference type="EMBL" id="ADE29732.1"/>
    </source>
</evidence>
<dbReference type="HOGENOM" id="CLU_3316154_0_0_5"/>
<proteinExistence type="predicted"/>
<accession>D5AWE3</accession>
<dbReference type="KEGG" id="rpq:rpr22_0231"/>